<comment type="caution">
    <text evidence="2">The sequence shown here is derived from an EMBL/GenBank/DDBJ whole genome shotgun (WGS) entry which is preliminary data.</text>
</comment>
<evidence type="ECO:0000259" key="1">
    <source>
        <dbReference type="Pfam" id="PF05713"/>
    </source>
</evidence>
<protein>
    <submittedName>
        <fullName evidence="2">Mobilization protein MobC</fullName>
    </submittedName>
</protein>
<organism evidence="2 3">
    <name type="scientific">Allofournierella massiliensis</name>
    <dbReference type="NCBI Taxonomy" id="1650663"/>
    <lineage>
        <taxon>Bacteria</taxon>
        <taxon>Bacillati</taxon>
        <taxon>Bacillota</taxon>
        <taxon>Clostridia</taxon>
        <taxon>Eubacteriales</taxon>
        <taxon>Oscillospiraceae</taxon>
        <taxon>Allofournierella</taxon>
    </lineage>
</organism>
<dbReference type="STRING" id="1650663.GCA_001486665_02513"/>
<dbReference type="RefSeq" id="WP_077138592.1">
    <property type="nucleotide sequence ID" value="NZ_CABKVM010000018.1"/>
</dbReference>
<reference evidence="2 3" key="1">
    <citation type="submission" date="2019-03" db="EMBL/GenBank/DDBJ databases">
        <title>Genomic Encyclopedia of Type Strains, Phase IV (KMG-IV): sequencing the most valuable type-strain genomes for metagenomic binning, comparative biology and taxonomic classification.</title>
        <authorList>
            <person name="Goeker M."/>
        </authorList>
    </citation>
    <scope>NUCLEOTIDE SEQUENCE [LARGE SCALE GENOMIC DNA]</scope>
    <source>
        <strain evidence="2 3">DSM 100451</strain>
    </source>
</reference>
<dbReference type="Pfam" id="PF05713">
    <property type="entry name" value="MobC"/>
    <property type="match status" value="1"/>
</dbReference>
<name>A0A4R1QIY0_9FIRM</name>
<sequence length="101" mass="11530">MKRLKKVTVRLSESEYIHLKEQSFITGFKMEPFIRSLIEGCNLKPSPPDSYKDLVRELSAIGNNINQITRLANSAGSVSTAQAEQLSRLMREVWTKIQEYA</sequence>
<dbReference type="OrthoDB" id="2004071at2"/>
<dbReference type="InterPro" id="IPR008687">
    <property type="entry name" value="MobC"/>
</dbReference>
<proteinExistence type="predicted"/>
<dbReference type="AlphaFoldDB" id="A0A4R1QIY0"/>
<dbReference type="EMBL" id="SLUM01000031">
    <property type="protein sequence ID" value="TCL53568.1"/>
    <property type="molecule type" value="Genomic_DNA"/>
</dbReference>
<accession>A0A4R1QIY0</accession>
<dbReference type="Proteomes" id="UP000295184">
    <property type="component" value="Unassembled WGS sequence"/>
</dbReference>
<feature type="domain" description="Bacterial mobilisation" evidence="1">
    <location>
        <begin position="55"/>
        <end position="99"/>
    </location>
</feature>
<evidence type="ECO:0000313" key="3">
    <source>
        <dbReference type="Proteomes" id="UP000295184"/>
    </source>
</evidence>
<evidence type="ECO:0000313" key="2">
    <source>
        <dbReference type="EMBL" id="TCL53568.1"/>
    </source>
</evidence>
<gene>
    <name evidence="2" type="ORF">EDD77_13127</name>
</gene>